<evidence type="ECO:0000259" key="10">
    <source>
        <dbReference type="PROSITE" id="PS50011"/>
    </source>
</evidence>
<evidence type="ECO:0000256" key="4">
    <source>
        <dbReference type="ARBA" id="ARBA00022741"/>
    </source>
</evidence>
<feature type="domain" description="Protein kinase" evidence="10">
    <location>
        <begin position="403"/>
        <end position="578"/>
    </location>
</feature>
<proteinExistence type="predicted"/>
<dbReference type="SMART" id="SM00220">
    <property type="entry name" value="S_TKc"/>
    <property type="match status" value="1"/>
</dbReference>
<reference evidence="11 12" key="1">
    <citation type="submission" date="2015-05" db="EMBL/GenBank/DDBJ databases">
        <title>Distinctive expansion of gene families associated with plant cell wall degradation and secondary metabolism in the genomes of grapevine trunk pathogens.</title>
        <authorList>
            <person name="Lawrence D.P."/>
            <person name="Travadon R."/>
            <person name="Rolshausen P.E."/>
            <person name="Baumgartner K."/>
        </authorList>
    </citation>
    <scope>NUCLEOTIDE SEQUENCE [LARGE SCALE GENOMIC DNA]</scope>
    <source>
        <strain evidence="11">DA912</strain>
    </source>
</reference>
<evidence type="ECO:0000256" key="3">
    <source>
        <dbReference type="ARBA" id="ARBA00022679"/>
    </source>
</evidence>
<evidence type="ECO:0000256" key="8">
    <source>
        <dbReference type="ARBA" id="ARBA00048679"/>
    </source>
</evidence>
<name>A0A0G2FL54_9PEZI</name>
<dbReference type="Gene3D" id="1.10.510.10">
    <property type="entry name" value="Transferase(Phosphotransferase) domain 1"/>
    <property type="match status" value="1"/>
</dbReference>
<feature type="compositionally biased region" description="Polar residues" evidence="9">
    <location>
        <begin position="253"/>
        <end position="270"/>
    </location>
</feature>
<keyword evidence="2" id="KW-0723">Serine/threonine-protein kinase</keyword>
<dbReference type="GO" id="GO:0035556">
    <property type="term" value="P:intracellular signal transduction"/>
    <property type="evidence" value="ECO:0007669"/>
    <property type="project" value="TreeGrafter"/>
</dbReference>
<keyword evidence="4" id="KW-0547">Nucleotide-binding</keyword>
<comment type="caution">
    <text evidence="11">The sequence shown here is derived from an EMBL/GenBank/DDBJ whole genome shotgun (WGS) entry which is preliminary data.</text>
</comment>
<dbReference type="PANTHER" id="PTHR24356">
    <property type="entry name" value="SERINE/THREONINE-PROTEIN KINASE"/>
    <property type="match status" value="1"/>
</dbReference>
<dbReference type="GO" id="GO:0005634">
    <property type="term" value="C:nucleus"/>
    <property type="evidence" value="ECO:0007669"/>
    <property type="project" value="TreeGrafter"/>
</dbReference>
<organism evidence="11 12">
    <name type="scientific">Diaporthe ampelina</name>
    <dbReference type="NCBI Taxonomy" id="1214573"/>
    <lineage>
        <taxon>Eukaryota</taxon>
        <taxon>Fungi</taxon>
        <taxon>Dikarya</taxon>
        <taxon>Ascomycota</taxon>
        <taxon>Pezizomycotina</taxon>
        <taxon>Sordariomycetes</taxon>
        <taxon>Sordariomycetidae</taxon>
        <taxon>Diaporthales</taxon>
        <taxon>Diaporthaceae</taxon>
        <taxon>Diaporthe</taxon>
    </lineage>
</organism>
<dbReference type="EMBL" id="LCUC01000172">
    <property type="protein sequence ID" value="KKY35102.1"/>
    <property type="molecule type" value="Genomic_DNA"/>
</dbReference>
<dbReference type="PROSITE" id="PS50011">
    <property type="entry name" value="PROTEIN_KINASE_DOM"/>
    <property type="match status" value="1"/>
</dbReference>
<dbReference type="GO" id="GO:0005524">
    <property type="term" value="F:ATP binding"/>
    <property type="evidence" value="ECO:0007669"/>
    <property type="project" value="UniProtKB-KW"/>
</dbReference>
<dbReference type="Pfam" id="PF00069">
    <property type="entry name" value="Pkinase"/>
    <property type="match status" value="1"/>
</dbReference>
<evidence type="ECO:0000256" key="2">
    <source>
        <dbReference type="ARBA" id="ARBA00022527"/>
    </source>
</evidence>
<keyword evidence="3" id="KW-0808">Transferase</keyword>
<dbReference type="FunFam" id="1.10.510.10:FF:000580">
    <property type="entry name" value="AGC protein kinase"/>
    <property type="match status" value="1"/>
</dbReference>
<gene>
    <name evidence="11" type="ORF">UCDDA912_g04894</name>
</gene>
<dbReference type="InterPro" id="IPR035965">
    <property type="entry name" value="PAS-like_dom_sf"/>
</dbReference>
<dbReference type="EC" id="2.7.11.1" evidence="1"/>
<evidence type="ECO:0000313" key="11">
    <source>
        <dbReference type="EMBL" id="KKY35102.1"/>
    </source>
</evidence>
<dbReference type="AlphaFoldDB" id="A0A0G2FL54"/>
<dbReference type="InterPro" id="IPR011009">
    <property type="entry name" value="Kinase-like_dom_sf"/>
</dbReference>
<dbReference type="SUPFAM" id="SSF56112">
    <property type="entry name" value="Protein kinase-like (PK-like)"/>
    <property type="match status" value="1"/>
</dbReference>
<dbReference type="InterPro" id="IPR000719">
    <property type="entry name" value="Prot_kinase_dom"/>
</dbReference>
<dbReference type="InterPro" id="IPR008271">
    <property type="entry name" value="Ser/Thr_kinase_AS"/>
</dbReference>
<accession>A0A0G2FL54</accession>
<dbReference type="PANTHER" id="PTHR24356:SF1">
    <property type="entry name" value="SERINE_THREONINE-PROTEIN KINASE GREATWALL"/>
    <property type="match status" value="1"/>
</dbReference>
<dbReference type="OrthoDB" id="162894at2759"/>
<evidence type="ECO:0000256" key="1">
    <source>
        <dbReference type="ARBA" id="ARBA00012513"/>
    </source>
</evidence>
<reference evidence="11 12" key="2">
    <citation type="submission" date="2015-05" db="EMBL/GenBank/DDBJ databases">
        <authorList>
            <person name="Morales-Cruz A."/>
            <person name="Amrine K.C."/>
            <person name="Cantu D."/>
        </authorList>
    </citation>
    <scope>NUCLEOTIDE SEQUENCE [LARGE SCALE GENOMIC DNA]</scope>
    <source>
        <strain evidence="11">DA912</strain>
    </source>
</reference>
<feature type="region of interest" description="Disordered" evidence="9">
    <location>
        <begin position="250"/>
        <end position="271"/>
    </location>
</feature>
<keyword evidence="12" id="KW-1185">Reference proteome</keyword>
<dbReference type="InterPro" id="IPR050236">
    <property type="entry name" value="Ser_Thr_kinase_AGC"/>
</dbReference>
<keyword evidence="6" id="KW-0067">ATP-binding</keyword>
<protein>
    <recommendedName>
        <fullName evidence="1">non-specific serine/threonine protein kinase</fullName>
        <ecNumber evidence="1">2.7.11.1</ecNumber>
    </recommendedName>
</protein>
<feature type="region of interest" description="Disordered" evidence="9">
    <location>
        <begin position="1"/>
        <end position="38"/>
    </location>
</feature>
<evidence type="ECO:0000256" key="9">
    <source>
        <dbReference type="SAM" id="MobiDB-lite"/>
    </source>
</evidence>
<evidence type="ECO:0000313" key="12">
    <source>
        <dbReference type="Proteomes" id="UP000034680"/>
    </source>
</evidence>
<dbReference type="FunFam" id="3.30.200.20:FF:001008">
    <property type="entry name" value="Serine/threonine-protein kinase cek1"/>
    <property type="match status" value="1"/>
</dbReference>
<feature type="region of interest" description="Disordered" evidence="9">
    <location>
        <begin position="122"/>
        <end position="148"/>
    </location>
</feature>
<dbReference type="GO" id="GO:0005737">
    <property type="term" value="C:cytoplasm"/>
    <property type="evidence" value="ECO:0007669"/>
    <property type="project" value="TreeGrafter"/>
</dbReference>
<dbReference type="STRING" id="1214573.A0A0G2FL54"/>
<keyword evidence="5 11" id="KW-0418">Kinase</keyword>
<dbReference type="Proteomes" id="UP000034680">
    <property type="component" value="Unassembled WGS sequence"/>
</dbReference>
<comment type="catalytic activity">
    <reaction evidence="8">
        <text>L-seryl-[protein] + ATP = O-phospho-L-seryl-[protein] + ADP + H(+)</text>
        <dbReference type="Rhea" id="RHEA:17989"/>
        <dbReference type="Rhea" id="RHEA-COMP:9863"/>
        <dbReference type="Rhea" id="RHEA-COMP:11604"/>
        <dbReference type="ChEBI" id="CHEBI:15378"/>
        <dbReference type="ChEBI" id="CHEBI:29999"/>
        <dbReference type="ChEBI" id="CHEBI:30616"/>
        <dbReference type="ChEBI" id="CHEBI:83421"/>
        <dbReference type="ChEBI" id="CHEBI:456216"/>
        <dbReference type="EC" id="2.7.11.1"/>
    </reaction>
</comment>
<feature type="region of interest" description="Disordered" evidence="9">
    <location>
        <begin position="559"/>
        <end position="578"/>
    </location>
</feature>
<sequence>MDTDPAQLPPPAVTSLRAQTAGVMERSLSQHQREKDREDLKEAAEQTLNVIVDLNLDGSIRWVSPSWVDVIGTDAAQAEGTPISDVVVSEPTTIFTDVVDSMKEDDSGSKFIRFSVKTGPESKLLAPEDGAQDSEQQDANNKQEEDDPQVVDLEAQGIMVHDTGGESHVMWMIRPWVAPREIKIDLDSELVDSLGSGAEVLAGYLTRLAELLVARDVLPFDQRCPIPGKIVRAWPRARKILRSIEISTPAIKESSTQNPGEFRTQSPQSESRIERIAKAKIDAVFRHRKIIEYAERIRIEFSIKVQDCIDGAMRRAARIAAGRMSDSTESGSETGEEDVTPAQEEGIFAGSFDAGTSLALALEKANLGDDVDKRRFSTAIDSTRSSSPKECPTPRSHHGMLDFEVIKPISKGAFGSVYLSKKKSTGEYFAIKVLKKADMVAKNQVTNVKAERAIMMWQGESDFVAKLYWTFSSKDYLYLVMEYLNGGDCASLIKVLGGLPEDWVKKYLGEVVLGVEHLHSRGIVHRDLKPDNLLIDQKGHLKLTDFGLSRMGLVGRQKRALNSGSTEPAPDLLKTDDP</sequence>
<evidence type="ECO:0000256" key="5">
    <source>
        <dbReference type="ARBA" id="ARBA00022777"/>
    </source>
</evidence>
<evidence type="ECO:0000256" key="6">
    <source>
        <dbReference type="ARBA" id="ARBA00022840"/>
    </source>
</evidence>
<dbReference type="SUPFAM" id="SSF55785">
    <property type="entry name" value="PYP-like sensor domain (PAS domain)"/>
    <property type="match status" value="1"/>
</dbReference>
<dbReference type="Gene3D" id="3.30.200.20">
    <property type="entry name" value="Phosphorylase Kinase, domain 1"/>
    <property type="match status" value="1"/>
</dbReference>
<dbReference type="GO" id="GO:0004674">
    <property type="term" value="F:protein serine/threonine kinase activity"/>
    <property type="evidence" value="ECO:0007669"/>
    <property type="project" value="UniProtKB-KW"/>
</dbReference>
<dbReference type="PROSITE" id="PS00108">
    <property type="entry name" value="PROTEIN_KINASE_ST"/>
    <property type="match status" value="1"/>
</dbReference>
<dbReference type="Gene3D" id="3.30.450.20">
    <property type="entry name" value="PAS domain"/>
    <property type="match status" value="1"/>
</dbReference>
<evidence type="ECO:0000256" key="7">
    <source>
        <dbReference type="ARBA" id="ARBA00047899"/>
    </source>
</evidence>
<comment type="catalytic activity">
    <reaction evidence="7">
        <text>L-threonyl-[protein] + ATP = O-phospho-L-threonyl-[protein] + ADP + H(+)</text>
        <dbReference type="Rhea" id="RHEA:46608"/>
        <dbReference type="Rhea" id="RHEA-COMP:11060"/>
        <dbReference type="Rhea" id="RHEA-COMP:11605"/>
        <dbReference type="ChEBI" id="CHEBI:15378"/>
        <dbReference type="ChEBI" id="CHEBI:30013"/>
        <dbReference type="ChEBI" id="CHEBI:30616"/>
        <dbReference type="ChEBI" id="CHEBI:61977"/>
        <dbReference type="ChEBI" id="CHEBI:456216"/>
        <dbReference type="EC" id="2.7.11.1"/>
    </reaction>
</comment>